<gene>
    <name evidence="1" type="ORF">L227DRAFT_581111</name>
</gene>
<protein>
    <submittedName>
        <fullName evidence="1">Uncharacterized protein</fullName>
    </submittedName>
</protein>
<proteinExistence type="predicted"/>
<dbReference type="Proteomes" id="UP000313359">
    <property type="component" value="Unassembled WGS sequence"/>
</dbReference>
<organism evidence="1 2">
    <name type="scientific">Lentinus tigrinus ALCF2SS1-6</name>
    <dbReference type="NCBI Taxonomy" id="1328759"/>
    <lineage>
        <taxon>Eukaryota</taxon>
        <taxon>Fungi</taxon>
        <taxon>Dikarya</taxon>
        <taxon>Basidiomycota</taxon>
        <taxon>Agaricomycotina</taxon>
        <taxon>Agaricomycetes</taxon>
        <taxon>Polyporales</taxon>
        <taxon>Polyporaceae</taxon>
        <taxon>Lentinus</taxon>
    </lineage>
</organism>
<dbReference type="EMBL" id="ML122316">
    <property type="protein sequence ID" value="RPD53770.1"/>
    <property type="molecule type" value="Genomic_DNA"/>
</dbReference>
<reference evidence="1" key="1">
    <citation type="journal article" date="2018" name="Genome Biol. Evol.">
        <title>Genomics and development of Lentinus tigrinus, a white-rot wood-decaying mushroom with dimorphic fruiting bodies.</title>
        <authorList>
            <person name="Wu B."/>
            <person name="Xu Z."/>
            <person name="Knudson A."/>
            <person name="Carlson A."/>
            <person name="Chen N."/>
            <person name="Kovaka S."/>
            <person name="LaButti K."/>
            <person name="Lipzen A."/>
            <person name="Pennachio C."/>
            <person name="Riley R."/>
            <person name="Schakwitz W."/>
            <person name="Umezawa K."/>
            <person name="Ohm R.A."/>
            <person name="Grigoriev I.V."/>
            <person name="Nagy L.G."/>
            <person name="Gibbons J."/>
            <person name="Hibbett D."/>
        </authorList>
    </citation>
    <scope>NUCLEOTIDE SEQUENCE [LARGE SCALE GENOMIC DNA]</scope>
    <source>
        <strain evidence="1">ALCF2SS1-6</strain>
    </source>
</reference>
<keyword evidence="2" id="KW-1185">Reference proteome</keyword>
<accession>A0A5C2RRJ5</accession>
<evidence type="ECO:0000313" key="2">
    <source>
        <dbReference type="Proteomes" id="UP000313359"/>
    </source>
</evidence>
<evidence type="ECO:0000313" key="1">
    <source>
        <dbReference type="EMBL" id="RPD53770.1"/>
    </source>
</evidence>
<dbReference type="AlphaFoldDB" id="A0A5C2RRJ5"/>
<sequence>MAREHRRKAFSRVICVAGPISARRIQSRISSSPCVLAHRAPFPPTPPTTFASKPDRPLVLPVAAPPTAPPSDATAYLHRDSHRHPLGCPCHIPRRFTPPSADHFTAPGHRGTAFHPLSLRHMYGELLCTSLCSPPTFPAPRKKGTNLSIPAAQLPIL</sequence>
<name>A0A5C2RRJ5_9APHY</name>